<evidence type="ECO:0000256" key="1">
    <source>
        <dbReference type="SAM" id="Coils"/>
    </source>
</evidence>
<evidence type="ECO:0000313" key="4">
    <source>
        <dbReference type="EMBL" id="KAK9833039.1"/>
    </source>
</evidence>
<dbReference type="InterPro" id="IPR008532">
    <property type="entry name" value="NFACT_RNA-bd"/>
</dbReference>
<dbReference type="GO" id="GO:0072344">
    <property type="term" value="P:rescue of stalled ribosome"/>
    <property type="evidence" value="ECO:0007669"/>
    <property type="project" value="TreeGrafter"/>
</dbReference>
<dbReference type="PANTHER" id="PTHR15239">
    <property type="entry name" value="NUCLEAR EXPORT MEDIATOR FACTOR NEMF"/>
    <property type="match status" value="1"/>
</dbReference>
<proteinExistence type="predicted"/>
<dbReference type="GO" id="GO:0043023">
    <property type="term" value="F:ribosomal large subunit binding"/>
    <property type="evidence" value="ECO:0007669"/>
    <property type="project" value="TreeGrafter"/>
</dbReference>
<keyword evidence="5" id="KW-1185">Reference proteome</keyword>
<dbReference type="AlphaFoldDB" id="A0AAW1RHF4"/>
<dbReference type="PANTHER" id="PTHR15239:SF6">
    <property type="entry name" value="RIBOSOME QUALITY CONTROL COMPLEX SUBUNIT NEMF"/>
    <property type="match status" value="1"/>
</dbReference>
<feature type="domain" description="NFACT RNA-binding" evidence="3">
    <location>
        <begin position="608"/>
        <end position="711"/>
    </location>
</feature>
<dbReference type="EMBL" id="JALJOS010000011">
    <property type="protein sequence ID" value="KAK9833039.1"/>
    <property type="molecule type" value="Genomic_DNA"/>
</dbReference>
<dbReference type="Gene3D" id="2.30.310.10">
    <property type="entry name" value="ibrinogen binding protein from staphylococcus aureus domain"/>
    <property type="match status" value="1"/>
</dbReference>
<evidence type="ECO:0000313" key="5">
    <source>
        <dbReference type="Proteomes" id="UP001438707"/>
    </source>
</evidence>
<gene>
    <name evidence="4" type="ORF">WJX74_005117</name>
</gene>
<evidence type="ECO:0000256" key="2">
    <source>
        <dbReference type="SAM" id="MobiDB-lite"/>
    </source>
</evidence>
<reference evidence="4 5" key="1">
    <citation type="journal article" date="2024" name="Nat. Commun.">
        <title>Phylogenomics reveals the evolutionary origins of lichenization in chlorophyte algae.</title>
        <authorList>
            <person name="Puginier C."/>
            <person name="Libourel C."/>
            <person name="Otte J."/>
            <person name="Skaloud P."/>
            <person name="Haon M."/>
            <person name="Grisel S."/>
            <person name="Petersen M."/>
            <person name="Berrin J.G."/>
            <person name="Delaux P.M."/>
            <person name="Dal Grande F."/>
            <person name="Keller J."/>
        </authorList>
    </citation>
    <scope>NUCLEOTIDE SEQUENCE [LARGE SCALE GENOMIC DNA]</scope>
    <source>
        <strain evidence="4 5">SAG 2145</strain>
    </source>
</reference>
<dbReference type="InterPro" id="IPR051608">
    <property type="entry name" value="RQC_Subunit_NEMF"/>
</dbReference>
<sequence length="734" mass="77903">MLSIRCLCSRLTATASSRPCLTAANEASVFKSSSCSAAPTVCLQALARPHAGPGRSSRQVRAAAAAEAVEAAVPKALAVDFTVLAACAQELQAGWVPAKVEQILQTDEQTICMRLRTVSASGWLHISWHPTSFHLCMGPPPVRGAASEAFSFGEQLGGSLRGLVLLQAGLPQPWERVVALGLSSRPSDPISHTLYFEAMGRYSNVLLVDQDSGKIKAAGRQIGGSQSRLRQLQVGGSYHLPPPAPGLDPGQPRSEADWVDIVTKTTEQLGDQKGRAASWQQGLVRAFQGVSPGLVKDLAARAGVDAAAPPAQLDQAAWQELHSAWSAWLSAILTGRYIPYLDLASGQISVLGPPGTRSVPQNPSDEMRSSATPADSTSSADMAALNGTSPNSQQQDEDQGGGSIHALVDGYFRGRQADEGWGRLQQRLNKALNTALKKLEGRLTSLKQQADTGRQADATQRSADLLMANAFRYEEEGTRELDLEDWDTGSLRTIVLDEGKSAVETAEGWYGRARKQRRAGKSLEPLISAAQGDIAYLQEVQASLEQLQGDREGTSNPDLAALQGIQDELVAGRFMKAPADAALAAKGAAKGRKAQKRSGSAAAGLDRFRRFTSPSGLTVLVGRNNIQNDELSHRVAKDGDIWMHVRGFPGAHTLLQVPSGSEAAEEDVQCAADLAAFFSKARPEGRAPVIVASPSDLHRPKGSRPGQVMVKKERVEYGRPDKSLAAAAAAAAAP</sequence>
<feature type="region of interest" description="Disordered" evidence="2">
    <location>
        <begin position="352"/>
        <end position="405"/>
    </location>
</feature>
<dbReference type="Proteomes" id="UP001438707">
    <property type="component" value="Unassembled WGS sequence"/>
</dbReference>
<dbReference type="GO" id="GO:1990112">
    <property type="term" value="C:RQC complex"/>
    <property type="evidence" value="ECO:0007669"/>
    <property type="project" value="TreeGrafter"/>
</dbReference>
<comment type="caution">
    <text evidence="4">The sequence shown here is derived from an EMBL/GenBank/DDBJ whole genome shotgun (WGS) entry which is preliminary data.</text>
</comment>
<keyword evidence="1" id="KW-0175">Coiled coil</keyword>
<evidence type="ECO:0000259" key="3">
    <source>
        <dbReference type="Pfam" id="PF05670"/>
    </source>
</evidence>
<accession>A0AAW1RHF4</accession>
<name>A0AAW1RHF4_9CHLO</name>
<protein>
    <recommendedName>
        <fullName evidence="3">NFACT RNA-binding domain-containing protein</fullName>
    </recommendedName>
</protein>
<feature type="compositionally biased region" description="Low complexity" evidence="2">
    <location>
        <begin position="369"/>
        <end position="384"/>
    </location>
</feature>
<dbReference type="Pfam" id="PF05670">
    <property type="entry name" value="NFACT-R_1"/>
    <property type="match status" value="1"/>
</dbReference>
<dbReference type="GO" id="GO:0000049">
    <property type="term" value="F:tRNA binding"/>
    <property type="evidence" value="ECO:0007669"/>
    <property type="project" value="TreeGrafter"/>
</dbReference>
<organism evidence="4 5">
    <name type="scientific">Apatococcus lobatus</name>
    <dbReference type="NCBI Taxonomy" id="904363"/>
    <lineage>
        <taxon>Eukaryota</taxon>
        <taxon>Viridiplantae</taxon>
        <taxon>Chlorophyta</taxon>
        <taxon>core chlorophytes</taxon>
        <taxon>Trebouxiophyceae</taxon>
        <taxon>Chlorellales</taxon>
        <taxon>Chlorellaceae</taxon>
        <taxon>Apatococcus</taxon>
    </lineage>
</organism>
<dbReference type="Pfam" id="PF05833">
    <property type="entry name" value="NFACT_N"/>
    <property type="match status" value="1"/>
</dbReference>
<feature type="coiled-coil region" evidence="1">
    <location>
        <begin position="429"/>
        <end position="456"/>
    </location>
</feature>